<keyword evidence="3" id="KW-0418">Kinase</keyword>
<evidence type="ECO:0000256" key="4">
    <source>
        <dbReference type="ARBA" id="ARBA00022840"/>
    </source>
</evidence>
<evidence type="ECO:0000256" key="1">
    <source>
        <dbReference type="ARBA" id="ARBA00022679"/>
    </source>
</evidence>
<name>A0A1F4R400_UNCSA</name>
<proteinExistence type="predicted"/>
<dbReference type="PANTHER" id="PTHR24348:SF22">
    <property type="entry name" value="NON-SPECIFIC SERINE_THREONINE PROTEIN KINASE"/>
    <property type="match status" value="1"/>
</dbReference>
<accession>A0A1F4R400</accession>
<dbReference type="AlphaFoldDB" id="A0A1F4R400"/>
<feature type="domain" description="Protein kinase" evidence="6">
    <location>
        <begin position="1"/>
        <end position="286"/>
    </location>
</feature>
<dbReference type="PROSITE" id="PS50011">
    <property type="entry name" value="PROTEIN_KINASE_DOM"/>
    <property type="match status" value="1"/>
</dbReference>
<evidence type="ECO:0000259" key="6">
    <source>
        <dbReference type="PROSITE" id="PS50011"/>
    </source>
</evidence>
<evidence type="ECO:0000256" key="5">
    <source>
        <dbReference type="PROSITE-ProRule" id="PRU10141"/>
    </source>
</evidence>
<feature type="binding site" evidence="5">
    <location>
        <position position="27"/>
    </location>
    <ligand>
        <name>ATP</name>
        <dbReference type="ChEBI" id="CHEBI:30616"/>
    </ligand>
</feature>
<dbReference type="GO" id="GO:0005829">
    <property type="term" value="C:cytosol"/>
    <property type="evidence" value="ECO:0007669"/>
    <property type="project" value="TreeGrafter"/>
</dbReference>
<keyword evidence="1" id="KW-0808">Transferase</keyword>
<dbReference type="GO" id="GO:0005776">
    <property type="term" value="C:autophagosome"/>
    <property type="evidence" value="ECO:0007669"/>
    <property type="project" value="TreeGrafter"/>
</dbReference>
<evidence type="ECO:0000256" key="3">
    <source>
        <dbReference type="ARBA" id="ARBA00022777"/>
    </source>
</evidence>
<dbReference type="Gene3D" id="1.10.510.10">
    <property type="entry name" value="Transferase(Phosphotransferase) domain 1"/>
    <property type="match status" value="1"/>
</dbReference>
<reference evidence="7 8" key="1">
    <citation type="journal article" date="2016" name="Nat. Commun.">
        <title>Thousands of microbial genomes shed light on interconnected biogeochemical processes in an aquifer system.</title>
        <authorList>
            <person name="Anantharaman K."/>
            <person name="Brown C.T."/>
            <person name="Hug L.A."/>
            <person name="Sharon I."/>
            <person name="Castelle C.J."/>
            <person name="Probst A.J."/>
            <person name="Thomas B.C."/>
            <person name="Singh A."/>
            <person name="Wilkins M.J."/>
            <person name="Karaoz U."/>
            <person name="Brodie E.L."/>
            <person name="Williams K.H."/>
            <person name="Hubbard S.S."/>
            <person name="Banfield J.F."/>
        </authorList>
    </citation>
    <scope>NUCLEOTIDE SEQUENCE [LARGE SCALE GENOMIC DNA]</scope>
</reference>
<dbReference type="GO" id="GO:0000407">
    <property type="term" value="C:phagophore assembly site"/>
    <property type="evidence" value="ECO:0007669"/>
    <property type="project" value="TreeGrafter"/>
</dbReference>
<dbReference type="PANTHER" id="PTHR24348">
    <property type="entry name" value="SERINE/THREONINE-PROTEIN KINASE UNC-51-RELATED"/>
    <property type="match status" value="1"/>
</dbReference>
<dbReference type="GO" id="GO:0016020">
    <property type="term" value="C:membrane"/>
    <property type="evidence" value="ECO:0007669"/>
    <property type="project" value="TreeGrafter"/>
</dbReference>
<keyword evidence="2 5" id="KW-0547">Nucleotide-binding</keyword>
<dbReference type="InterPro" id="IPR045269">
    <property type="entry name" value="Atg1-like"/>
</dbReference>
<dbReference type="CDD" id="cd14014">
    <property type="entry name" value="STKc_PknB_like"/>
    <property type="match status" value="1"/>
</dbReference>
<comment type="caution">
    <text evidence="7">The sequence shown here is derived from an EMBL/GenBank/DDBJ whole genome shotgun (WGS) entry which is preliminary data.</text>
</comment>
<evidence type="ECO:0000313" key="7">
    <source>
        <dbReference type="EMBL" id="OGC02899.1"/>
    </source>
</evidence>
<protein>
    <recommendedName>
        <fullName evidence="6">Protein kinase domain-containing protein</fullName>
    </recommendedName>
</protein>
<dbReference type="InterPro" id="IPR017441">
    <property type="entry name" value="Protein_kinase_ATP_BS"/>
</dbReference>
<dbReference type="Proteomes" id="UP000176938">
    <property type="component" value="Unassembled WGS sequence"/>
</dbReference>
<dbReference type="InterPro" id="IPR000719">
    <property type="entry name" value="Prot_kinase_dom"/>
</dbReference>
<gene>
    <name evidence="7" type="ORF">A3H38_05375</name>
</gene>
<dbReference type="GO" id="GO:0005524">
    <property type="term" value="F:ATP binding"/>
    <property type="evidence" value="ECO:0007669"/>
    <property type="project" value="UniProtKB-UniRule"/>
</dbReference>
<organism evidence="7 8">
    <name type="scientific">candidate division WOR-1 bacterium RIFCSPLOWO2_02_FULL_46_20</name>
    <dbReference type="NCBI Taxonomy" id="1802567"/>
    <lineage>
        <taxon>Bacteria</taxon>
        <taxon>Bacillati</taxon>
        <taxon>Saganbacteria</taxon>
    </lineage>
</organism>
<evidence type="ECO:0000256" key="2">
    <source>
        <dbReference type="ARBA" id="ARBA00022741"/>
    </source>
</evidence>
<sequence length="286" mass="31808">MEEIGKGGYADVYFCRDTRTDSNVAVKISRPGDGPIEMMRDEIAAYETLGAGPNIVTCLAAGENFIVLEHLEGQSLSHLITEIHRDHRGKNNIDSVLAALLIIKEVLFGLEYAHGLDEVHADICPKNIMARRRPGGSYQATLIDWGMGRKYLRRPPGISFGKPIYMSPEQAGSRDIDHRSDIYSTGLVLFEILTGEYPVPGDSGDFDGYLLMSRRSHGLAFQEYYLSPVLDALGRSGLPDLSRSIARLLAKMTTYRFQESYPYVRFQSAMEARLAVEAILGKYPVP</sequence>
<keyword evidence="4 5" id="KW-0067">ATP-binding</keyword>
<dbReference type="Pfam" id="PF00069">
    <property type="entry name" value="Pkinase"/>
    <property type="match status" value="1"/>
</dbReference>
<dbReference type="InterPro" id="IPR011009">
    <property type="entry name" value="Kinase-like_dom_sf"/>
</dbReference>
<dbReference type="EMBL" id="METP01000067">
    <property type="protein sequence ID" value="OGC02899.1"/>
    <property type="molecule type" value="Genomic_DNA"/>
</dbReference>
<dbReference type="GO" id="GO:0004674">
    <property type="term" value="F:protein serine/threonine kinase activity"/>
    <property type="evidence" value="ECO:0007669"/>
    <property type="project" value="InterPro"/>
</dbReference>
<dbReference type="SUPFAM" id="SSF56112">
    <property type="entry name" value="Protein kinase-like (PK-like)"/>
    <property type="match status" value="1"/>
</dbReference>
<evidence type="ECO:0000313" key="8">
    <source>
        <dbReference type="Proteomes" id="UP000176938"/>
    </source>
</evidence>
<dbReference type="PROSITE" id="PS00107">
    <property type="entry name" value="PROTEIN_KINASE_ATP"/>
    <property type="match status" value="1"/>
</dbReference>